<proteinExistence type="predicted"/>
<feature type="region of interest" description="Disordered" evidence="1">
    <location>
        <begin position="1"/>
        <end position="20"/>
    </location>
</feature>
<dbReference type="AlphaFoldDB" id="A0A2T7UHK2"/>
<protein>
    <submittedName>
        <fullName evidence="2">Uncharacterized protein</fullName>
    </submittedName>
</protein>
<evidence type="ECO:0000313" key="2">
    <source>
        <dbReference type="EMBL" id="PVE44166.1"/>
    </source>
</evidence>
<feature type="compositionally biased region" description="Polar residues" evidence="1">
    <location>
        <begin position="1"/>
        <end position="13"/>
    </location>
</feature>
<evidence type="ECO:0000256" key="1">
    <source>
        <dbReference type="SAM" id="MobiDB-lite"/>
    </source>
</evidence>
<sequence length="60" mass="7153">MKASLGRTNSLHQKQVKKDKKSLWHFCYKKRCSPSRGFKSPNINQQNIHHQEKLTKNLYL</sequence>
<dbReference type="EMBL" id="LFYT02000003">
    <property type="protein sequence ID" value="PVE44166.1"/>
    <property type="molecule type" value="Genomic_DNA"/>
</dbReference>
<evidence type="ECO:0000313" key="3">
    <source>
        <dbReference type="Proteomes" id="UP000037507"/>
    </source>
</evidence>
<gene>
    <name evidence="2" type="ORF">H663_004250</name>
</gene>
<organism evidence="2 3">
    <name type="scientific">Limnohabitans planktonicus II-D5</name>
    <dbReference type="NCBI Taxonomy" id="1293045"/>
    <lineage>
        <taxon>Bacteria</taxon>
        <taxon>Pseudomonadati</taxon>
        <taxon>Pseudomonadota</taxon>
        <taxon>Betaproteobacteria</taxon>
        <taxon>Burkholderiales</taxon>
        <taxon>Comamonadaceae</taxon>
        <taxon>Limnohabitans</taxon>
    </lineage>
</organism>
<comment type="caution">
    <text evidence="2">The sequence shown here is derived from an EMBL/GenBank/DDBJ whole genome shotgun (WGS) entry which is preliminary data.</text>
</comment>
<keyword evidence="3" id="KW-1185">Reference proteome</keyword>
<dbReference type="Proteomes" id="UP000037507">
    <property type="component" value="Unassembled WGS sequence"/>
</dbReference>
<name>A0A2T7UHK2_9BURK</name>
<accession>A0A2T7UHK2</accession>
<reference evidence="2" key="1">
    <citation type="submission" date="2017-04" db="EMBL/GenBank/DDBJ databases">
        <title>Unexpected and diverse lifestyles within the genus Limnohabitans.</title>
        <authorList>
            <person name="Kasalicky V."/>
            <person name="Mehrshad M."/>
            <person name="Andrei S.-A."/>
            <person name="Salcher M."/>
            <person name="Kratochvilova H."/>
            <person name="Simek K."/>
            <person name="Ghai R."/>
        </authorList>
    </citation>
    <scope>NUCLEOTIDE SEQUENCE [LARGE SCALE GENOMIC DNA]</scope>
    <source>
        <strain evidence="2">II-D5</strain>
    </source>
</reference>